<organism evidence="1">
    <name type="scientific">marine metagenome</name>
    <dbReference type="NCBI Taxonomy" id="408172"/>
    <lineage>
        <taxon>unclassified sequences</taxon>
        <taxon>metagenomes</taxon>
        <taxon>ecological metagenomes</taxon>
    </lineage>
</organism>
<dbReference type="InterPro" id="IPR011604">
    <property type="entry name" value="PDDEXK-like_dom_sf"/>
</dbReference>
<protein>
    <submittedName>
        <fullName evidence="1">Uncharacterized protein</fullName>
    </submittedName>
</protein>
<evidence type="ECO:0000313" key="1">
    <source>
        <dbReference type="EMBL" id="SVC99675.1"/>
    </source>
</evidence>
<proteinExistence type="predicted"/>
<reference evidence="1" key="1">
    <citation type="submission" date="2018-05" db="EMBL/GenBank/DDBJ databases">
        <authorList>
            <person name="Lanie J.A."/>
            <person name="Ng W.-L."/>
            <person name="Kazmierczak K.M."/>
            <person name="Andrzejewski T.M."/>
            <person name="Davidsen T.M."/>
            <person name="Wayne K.J."/>
            <person name="Tettelin H."/>
            <person name="Glass J.I."/>
            <person name="Rusch D."/>
            <person name="Podicherti R."/>
            <person name="Tsui H.-C.T."/>
            <person name="Winkler M.E."/>
        </authorList>
    </citation>
    <scope>NUCLEOTIDE SEQUENCE</scope>
</reference>
<sequence>MNHIIDNKISIIEKTHQYVLETDPGLNFQSVTTVVGSFFEPFDAIKIAKNLCDTHPKYKHMRSEQLIQEWQTASNHGSEVHKEIELSIKENIEPSEPKATSALKWLDKYCMKSDIDVFTEVIVYSTELQIAGTIDILAYDKTADVYEIIDWKTSKKIKTRSFKNKMGNHPVTSNLMDCNFNHYALQLSMYRYLLENYYGVKVGNQLIGHLQDNKCTGYITPYYSSQILDILSAIS</sequence>
<gene>
    <name evidence="1" type="ORF">METZ01_LOCUS352529</name>
</gene>
<dbReference type="Gene3D" id="3.90.320.10">
    <property type="match status" value="1"/>
</dbReference>
<dbReference type="AlphaFoldDB" id="A0A382RR97"/>
<name>A0A382RR97_9ZZZZ</name>
<dbReference type="EMBL" id="UINC01123295">
    <property type="protein sequence ID" value="SVC99675.1"/>
    <property type="molecule type" value="Genomic_DNA"/>
</dbReference>
<accession>A0A382RR97</accession>